<organism evidence="1 2">
    <name type="scientific">Piloderma croceum (strain F 1598)</name>
    <dbReference type="NCBI Taxonomy" id="765440"/>
    <lineage>
        <taxon>Eukaryota</taxon>
        <taxon>Fungi</taxon>
        <taxon>Dikarya</taxon>
        <taxon>Basidiomycota</taxon>
        <taxon>Agaricomycotina</taxon>
        <taxon>Agaricomycetes</taxon>
        <taxon>Agaricomycetidae</taxon>
        <taxon>Atheliales</taxon>
        <taxon>Atheliaceae</taxon>
        <taxon>Piloderma</taxon>
    </lineage>
</organism>
<accession>A0A0C3FNH9</accession>
<sequence>MEKKDTTAGQVRLKRRDLMRVEQRHIRIGLGLGYHRIHDGTFRARMIASKDVRREGV</sequence>
<proteinExistence type="predicted"/>
<dbReference type="EMBL" id="KN833000">
    <property type="protein sequence ID" value="KIM81294.1"/>
    <property type="molecule type" value="Genomic_DNA"/>
</dbReference>
<protein>
    <submittedName>
        <fullName evidence="1">Uncharacterized protein</fullName>
    </submittedName>
</protein>
<dbReference type="HOGENOM" id="CLU_2997256_0_0_1"/>
<evidence type="ECO:0000313" key="1">
    <source>
        <dbReference type="EMBL" id="KIM81294.1"/>
    </source>
</evidence>
<dbReference type="AlphaFoldDB" id="A0A0C3FNH9"/>
<reference evidence="2" key="2">
    <citation type="submission" date="2015-01" db="EMBL/GenBank/DDBJ databases">
        <title>Evolutionary Origins and Diversification of the Mycorrhizal Mutualists.</title>
        <authorList>
            <consortium name="DOE Joint Genome Institute"/>
            <consortium name="Mycorrhizal Genomics Consortium"/>
            <person name="Kohler A."/>
            <person name="Kuo A."/>
            <person name="Nagy L.G."/>
            <person name="Floudas D."/>
            <person name="Copeland A."/>
            <person name="Barry K.W."/>
            <person name="Cichocki N."/>
            <person name="Veneault-Fourrey C."/>
            <person name="LaButti K."/>
            <person name="Lindquist E.A."/>
            <person name="Lipzen A."/>
            <person name="Lundell T."/>
            <person name="Morin E."/>
            <person name="Murat C."/>
            <person name="Riley R."/>
            <person name="Ohm R."/>
            <person name="Sun H."/>
            <person name="Tunlid A."/>
            <person name="Henrissat B."/>
            <person name="Grigoriev I.V."/>
            <person name="Hibbett D.S."/>
            <person name="Martin F."/>
        </authorList>
    </citation>
    <scope>NUCLEOTIDE SEQUENCE [LARGE SCALE GENOMIC DNA]</scope>
    <source>
        <strain evidence="2">F 1598</strain>
    </source>
</reference>
<dbReference type="InParanoid" id="A0A0C3FNH9"/>
<gene>
    <name evidence="1" type="ORF">PILCRDRAFT_821762</name>
</gene>
<name>A0A0C3FNH9_PILCF</name>
<evidence type="ECO:0000313" key="2">
    <source>
        <dbReference type="Proteomes" id="UP000054166"/>
    </source>
</evidence>
<dbReference type="Proteomes" id="UP000054166">
    <property type="component" value="Unassembled WGS sequence"/>
</dbReference>
<keyword evidence="2" id="KW-1185">Reference proteome</keyword>
<reference evidence="1 2" key="1">
    <citation type="submission" date="2014-04" db="EMBL/GenBank/DDBJ databases">
        <authorList>
            <consortium name="DOE Joint Genome Institute"/>
            <person name="Kuo A."/>
            <person name="Tarkka M."/>
            <person name="Buscot F."/>
            <person name="Kohler A."/>
            <person name="Nagy L.G."/>
            <person name="Floudas D."/>
            <person name="Copeland A."/>
            <person name="Barry K.W."/>
            <person name="Cichocki N."/>
            <person name="Veneault-Fourrey C."/>
            <person name="LaButti K."/>
            <person name="Lindquist E.A."/>
            <person name="Lipzen A."/>
            <person name="Lundell T."/>
            <person name="Morin E."/>
            <person name="Murat C."/>
            <person name="Sun H."/>
            <person name="Tunlid A."/>
            <person name="Henrissat B."/>
            <person name="Grigoriev I.V."/>
            <person name="Hibbett D.S."/>
            <person name="Martin F."/>
            <person name="Nordberg H.P."/>
            <person name="Cantor M.N."/>
            <person name="Hua S.X."/>
        </authorList>
    </citation>
    <scope>NUCLEOTIDE SEQUENCE [LARGE SCALE GENOMIC DNA]</scope>
    <source>
        <strain evidence="1 2">F 1598</strain>
    </source>
</reference>